<evidence type="ECO:0000256" key="3">
    <source>
        <dbReference type="ARBA" id="ARBA00022692"/>
    </source>
</evidence>
<accession>A0AA95F061</accession>
<name>A0AA95F061_9BACL</name>
<sequence length="382" mass="42164">MSNIIWLVSKSFRNTFRKRANWIIYFGIPIAGILLSMMVYGNADSGKIRIGIVNHDGEHQLTQDTLQFIESLSNISITMTDEETLRSKIAINDLDSGLIIHEGFAQQMRAGQPQSLELVSAKGAQVTAFVKAMLEQYLSNVAAISTQTQADAATFDQIYAEYRQHNYGVTVESIKDTSQMKDVTNQALGFLIALMMFSALNLTGIIIKEKENRTFLRILSSPVSSRSYVLANVLLSLIILTLQIIVTLVLMRTVFEIDTGVPFVQMLLVMMLFAIAAIGLSLMIVAITRSSQGSNALANLIITPTCLITGCYIPTSVLPDVVQKVASFFPQRWTLEAINKLQQGESLGTIGINLAIIVSFAAAFSLIAIYRFNRNNDTRSFV</sequence>
<proteinExistence type="predicted"/>
<dbReference type="GO" id="GO:0043190">
    <property type="term" value="C:ATP-binding cassette (ABC) transporter complex"/>
    <property type="evidence" value="ECO:0007669"/>
    <property type="project" value="InterPro"/>
</dbReference>
<dbReference type="EMBL" id="CP119317">
    <property type="protein sequence ID" value="WEK54483.1"/>
    <property type="molecule type" value="Genomic_DNA"/>
</dbReference>
<keyword evidence="3 6" id="KW-0812">Transmembrane</keyword>
<feature type="transmembrane region" description="Helical" evidence="6">
    <location>
        <begin position="20"/>
        <end position="40"/>
    </location>
</feature>
<evidence type="ECO:0000256" key="5">
    <source>
        <dbReference type="ARBA" id="ARBA00023136"/>
    </source>
</evidence>
<dbReference type="PANTHER" id="PTHR30294:SF45">
    <property type="entry name" value="LINEARMYCIN RESISTANCE PERMEASE PROTEIN LNRN"/>
    <property type="match status" value="1"/>
</dbReference>
<dbReference type="Proteomes" id="UP001178662">
    <property type="component" value="Chromosome"/>
</dbReference>
<dbReference type="InterPro" id="IPR013525">
    <property type="entry name" value="ABC2_TM"/>
</dbReference>
<organism evidence="8 9">
    <name type="scientific">Candidatus Cohnella colombiensis</name>
    <dbReference type="NCBI Taxonomy" id="3121368"/>
    <lineage>
        <taxon>Bacteria</taxon>
        <taxon>Bacillati</taxon>
        <taxon>Bacillota</taxon>
        <taxon>Bacilli</taxon>
        <taxon>Bacillales</taxon>
        <taxon>Paenibacillaceae</taxon>
        <taxon>Cohnella</taxon>
    </lineage>
</organism>
<feature type="transmembrane region" description="Helical" evidence="6">
    <location>
        <begin position="187"/>
        <end position="207"/>
    </location>
</feature>
<evidence type="ECO:0000256" key="1">
    <source>
        <dbReference type="ARBA" id="ARBA00004651"/>
    </source>
</evidence>
<evidence type="ECO:0000259" key="7">
    <source>
        <dbReference type="Pfam" id="PF12698"/>
    </source>
</evidence>
<dbReference type="InterPro" id="IPR000412">
    <property type="entry name" value="ABC_2_transport"/>
</dbReference>
<keyword evidence="4 6" id="KW-1133">Transmembrane helix</keyword>
<keyword evidence="9" id="KW-1185">Reference proteome</keyword>
<feature type="transmembrane region" description="Helical" evidence="6">
    <location>
        <begin position="228"/>
        <end position="251"/>
    </location>
</feature>
<gene>
    <name evidence="8" type="ORF">P0Y55_18430</name>
</gene>
<keyword evidence="2" id="KW-1003">Cell membrane</keyword>
<feature type="transmembrane region" description="Helical" evidence="6">
    <location>
        <begin position="350"/>
        <end position="370"/>
    </location>
</feature>
<dbReference type="AlphaFoldDB" id="A0AA95F061"/>
<dbReference type="PRINTS" id="PR00164">
    <property type="entry name" value="ABC2TRNSPORT"/>
</dbReference>
<evidence type="ECO:0000313" key="9">
    <source>
        <dbReference type="Proteomes" id="UP001178662"/>
    </source>
</evidence>
<dbReference type="Gene3D" id="3.40.1710.10">
    <property type="entry name" value="abc type-2 transporter like domain"/>
    <property type="match status" value="1"/>
</dbReference>
<dbReference type="InterPro" id="IPR051449">
    <property type="entry name" value="ABC-2_transporter_component"/>
</dbReference>
<comment type="subcellular location">
    <subcellularLocation>
        <location evidence="1">Cell membrane</location>
        <topology evidence="1">Multi-pass membrane protein</topology>
    </subcellularLocation>
</comment>
<evidence type="ECO:0000313" key="8">
    <source>
        <dbReference type="EMBL" id="WEK54483.1"/>
    </source>
</evidence>
<feature type="domain" description="ABC-2 type transporter transmembrane" evidence="7">
    <location>
        <begin position="22"/>
        <end position="370"/>
    </location>
</feature>
<keyword evidence="5 6" id="KW-0472">Membrane</keyword>
<protein>
    <submittedName>
        <fullName evidence="8">ABC transporter permease</fullName>
    </submittedName>
</protein>
<evidence type="ECO:0000256" key="6">
    <source>
        <dbReference type="SAM" id="Phobius"/>
    </source>
</evidence>
<dbReference type="Pfam" id="PF12698">
    <property type="entry name" value="ABC2_membrane_3"/>
    <property type="match status" value="1"/>
</dbReference>
<evidence type="ECO:0000256" key="2">
    <source>
        <dbReference type="ARBA" id="ARBA00022475"/>
    </source>
</evidence>
<feature type="transmembrane region" description="Helical" evidence="6">
    <location>
        <begin position="297"/>
        <end position="315"/>
    </location>
</feature>
<feature type="transmembrane region" description="Helical" evidence="6">
    <location>
        <begin position="263"/>
        <end position="285"/>
    </location>
</feature>
<evidence type="ECO:0000256" key="4">
    <source>
        <dbReference type="ARBA" id="ARBA00022989"/>
    </source>
</evidence>
<dbReference type="PANTHER" id="PTHR30294">
    <property type="entry name" value="MEMBRANE COMPONENT OF ABC TRANSPORTER YHHJ-RELATED"/>
    <property type="match status" value="1"/>
</dbReference>
<dbReference type="GO" id="GO:0140359">
    <property type="term" value="F:ABC-type transporter activity"/>
    <property type="evidence" value="ECO:0007669"/>
    <property type="project" value="InterPro"/>
</dbReference>
<reference evidence="8" key="1">
    <citation type="submission" date="2023-03" db="EMBL/GenBank/DDBJ databases">
        <title>Andean soil-derived lignocellulolytic bacterial consortium as a source of novel taxa and putative plastic-active enzymes.</title>
        <authorList>
            <person name="Diaz-Garcia L."/>
            <person name="Chuvochina M."/>
            <person name="Feuerriegel G."/>
            <person name="Bunk B."/>
            <person name="Sproer C."/>
            <person name="Streit W.R."/>
            <person name="Rodriguez L.M."/>
            <person name="Overmann J."/>
            <person name="Jimenez D.J."/>
        </authorList>
    </citation>
    <scope>NUCLEOTIDE SEQUENCE</scope>
    <source>
        <strain evidence="8">MAG 2441</strain>
    </source>
</reference>